<dbReference type="Proteomes" id="UP000031802">
    <property type="component" value="Unassembled WGS sequence"/>
</dbReference>
<sequence length="65" mass="7353">MRDLKCSYAICNAIFVPKPGTGGVTFFPKKSNQKNRRWIFVASLLDRAMAKTYIRNKNEATSALI</sequence>
<proteinExistence type="predicted"/>
<name>A0A0B8T031_9SPHI</name>
<dbReference type="AlphaFoldDB" id="A0A0B8T031"/>
<keyword evidence="2" id="KW-1185">Reference proteome</keyword>
<comment type="caution">
    <text evidence="1">The sequence shown here is derived from an EMBL/GenBank/DDBJ whole genome shotgun (WGS) entry which is preliminary data.</text>
</comment>
<evidence type="ECO:0000313" key="1">
    <source>
        <dbReference type="EMBL" id="KGE13697.1"/>
    </source>
</evidence>
<reference evidence="2" key="1">
    <citation type="submission" date="2014-04" db="EMBL/GenBank/DDBJ databases">
        <title>Whole-Genome optical mapping and complete genome sequence of Sphingobacterium deserti sp. nov., a new spaces isolated from desert in the west of China.</title>
        <authorList>
            <person name="Teng C."/>
            <person name="Zhou Z."/>
            <person name="Li X."/>
            <person name="Chen M."/>
            <person name="Lin M."/>
            <person name="Wang L."/>
            <person name="Su S."/>
            <person name="Zhang C."/>
            <person name="Zhang W."/>
        </authorList>
    </citation>
    <scope>NUCLEOTIDE SEQUENCE [LARGE SCALE GENOMIC DNA]</scope>
    <source>
        <strain evidence="2">ACCC05744</strain>
    </source>
</reference>
<accession>A0A0B8T031</accession>
<gene>
    <name evidence="1" type="ORF">DI53_2538</name>
</gene>
<evidence type="ECO:0000313" key="2">
    <source>
        <dbReference type="Proteomes" id="UP000031802"/>
    </source>
</evidence>
<dbReference type="EMBL" id="JJMU01000044">
    <property type="protein sequence ID" value="KGE13697.1"/>
    <property type="molecule type" value="Genomic_DNA"/>
</dbReference>
<reference evidence="1 2" key="2">
    <citation type="journal article" date="2015" name="PLoS ONE">
        <title>Whole-Genome Optical Mapping and Finished Genome Sequence of Sphingobacterium deserti sp. nov., a New Species Isolated from the Western Desert of China.</title>
        <authorList>
            <person name="Teng C."/>
            <person name="Zhou Z."/>
            <person name="Molnar I."/>
            <person name="Li X."/>
            <person name="Tang R."/>
            <person name="Chen M."/>
            <person name="Wang L."/>
            <person name="Su S."/>
            <person name="Zhang W."/>
            <person name="Lin M."/>
        </authorList>
    </citation>
    <scope>NUCLEOTIDE SEQUENCE [LARGE SCALE GENOMIC DNA]</scope>
    <source>
        <strain evidence="2">ACCC05744</strain>
    </source>
</reference>
<organism evidence="1 2">
    <name type="scientific">Sphingobacterium deserti</name>
    <dbReference type="NCBI Taxonomy" id="1229276"/>
    <lineage>
        <taxon>Bacteria</taxon>
        <taxon>Pseudomonadati</taxon>
        <taxon>Bacteroidota</taxon>
        <taxon>Sphingobacteriia</taxon>
        <taxon>Sphingobacteriales</taxon>
        <taxon>Sphingobacteriaceae</taxon>
        <taxon>Sphingobacterium</taxon>
    </lineage>
</organism>
<protein>
    <submittedName>
        <fullName evidence="1">Uncharacterized protein</fullName>
    </submittedName>
</protein>
<dbReference type="STRING" id="1229276.DI53_2538"/>